<sequence length="231" mass="25314">REGDNPVFMVVDQTQALHTGSSYQTPGSPAGANWLSIELFGSYRLPVAIANCVRPLAESIQQTHEEEGISTADIAIPHSRKASVVGVRPIVVVGDEAELARSIHEIRSAYNGYLSAESESNQITICEPDLPLARAIGGLGDHATSTTVKKIKGLERGFVVWSTRTNLGNADESAESVYTIATRSSCILVIAVDPEETSDLSREILEKLDQEHLMFWNQESETWWDRAFSPF</sequence>
<organism evidence="1">
    <name type="scientific">marine metagenome</name>
    <dbReference type="NCBI Taxonomy" id="408172"/>
    <lineage>
        <taxon>unclassified sequences</taxon>
        <taxon>metagenomes</taxon>
        <taxon>ecological metagenomes</taxon>
    </lineage>
</organism>
<dbReference type="EMBL" id="UINC01181983">
    <property type="protein sequence ID" value="SVD91952.1"/>
    <property type="molecule type" value="Genomic_DNA"/>
</dbReference>
<gene>
    <name evidence="1" type="ORF">METZ01_LOCUS444806</name>
</gene>
<protein>
    <submittedName>
        <fullName evidence="1">Uncharacterized protein</fullName>
    </submittedName>
</protein>
<reference evidence="1" key="1">
    <citation type="submission" date="2018-05" db="EMBL/GenBank/DDBJ databases">
        <authorList>
            <person name="Lanie J.A."/>
            <person name="Ng W.-L."/>
            <person name="Kazmierczak K.M."/>
            <person name="Andrzejewski T.M."/>
            <person name="Davidsen T.M."/>
            <person name="Wayne K.J."/>
            <person name="Tettelin H."/>
            <person name="Glass J.I."/>
            <person name="Rusch D."/>
            <person name="Podicherti R."/>
            <person name="Tsui H.-C.T."/>
            <person name="Winkler M.E."/>
        </authorList>
    </citation>
    <scope>NUCLEOTIDE SEQUENCE</scope>
</reference>
<proteinExistence type="predicted"/>
<dbReference type="AlphaFoldDB" id="A0A382Z8Y0"/>
<feature type="non-terminal residue" evidence="1">
    <location>
        <position position="1"/>
    </location>
</feature>
<name>A0A382Z8Y0_9ZZZZ</name>
<accession>A0A382Z8Y0</accession>
<evidence type="ECO:0000313" key="1">
    <source>
        <dbReference type="EMBL" id="SVD91952.1"/>
    </source>
</evidence>